<evidence type="ECO:0000256" key="1">
    <source>
        <dbReference type="SAM" id="MobiDB-lite"/>
    </source>
</evidence>
<name>A0ABU6SBD1_9FABA</name>
<evidence type="ECO:0000313" key="3">
    <source>
        <dbReference type="Proteomes" id="UP001341840"/>
    </source>
</evidence>
<comment type="caution">
    <text evidence="2">The sequence shown here is derived from an EMBL/GenBank/DDBJ whole genome shotgun (WGS) entry which is preliminary data.</text>
</comment>
<dbReference type="Proteomes" id="UP001341840">
    <property type="component" value="Unassembled WGS sequence"/>
</dbReference>
<organism evidence="2 3">
    <name type="scientific">Stylosanthes scabra</name>
    <dbReference type="NCBI Taxonomy" id="79078"/>
    <lineage>
        <taxon>Eukaryota</taxon>
        <taxon>Viridiplantae</taxon>
        <taxon>Streptophyta</taxon>
        <taxon>Embryophyta</taxon>
        <taxon>Tracheophyta</taxon>
        <taxon>Spermatophyta</taxon>
        <taxon>Magnoliopsida</taxon>
        <taxon>eudicotyledons</taxon>
        <taxon>Gunneridae</taxon>
        <taxon>Pentapetalae</taxon>
        <taxon>rosids</taxon>
        <taxon>fabids</taxon>
        <taxon>Fabales</taxon>
        <taxon>Fabaceae</taxon>
        <taxon>Papilionoideae</taxon>
        <taxon>50 kb inversion clade</taxon>
        <taxon>dalbergioids sensu lato</taxon>
        <taxon>Dalbergieae</taxon>
        <taxon>Pterocarpus clade</taxon>
        <taxon>Stylosanthes</taxon>
    </lineage>
</organism>
<accession>A0ABU6SBD1</accession>
<evidence type="ECO:0000313" key="2">
    <source>
        <dbReference type="EMBL" id="MED6133531.1"/>
    </source>
</evidence>
<proteinExistence type="predicted"/>
<keyword evidence="3" id="KW-1185">Reference proteome</keyword>
<feature type="region of interest" description="Disordered" evidence="1">
    <location>
        <begin position="56"/>
        <end position="80"/>
    </location>
</feature>
<sequence length="245" mass="26636">MTRTEHSEVPPTPNCLQNDLIRSVSVVHSRRSLKFRASLKILVVTEVCTTLSEHFDLQRSSSQKHSDGRPPPLPDQNNNDYCLDDTRIMMDISQLLNFSVGGGVVSPGDGSDEPPPRLLPLFRSARIDDGGRVSPEDNNGSMTMQLFRRRLDNEARLDGLLTTATEKFDGGSNDVSIGDVSLSLKSSLFLRPLTLLRDGDGSHQVGAVASLSFPFSSILHSPSLILCVGVLSVAVCVKDIEGFGF</sequence>
<protein>
    <submittedName>
        <fullName evidence="2">Uncharacterized protein</fullName>
    </submittedName>
</protein>
<dbReference type="EMBL" id="JASCZI010060532">
    <property type="protein sequence ID" value="MED6133531.1"/>
    <property type="molecule type" value="Genomic_DNA"/>
</dbReference>
<gene>
    <name evidence="2" type="ORF">PIB30_029080</name>
</gene>
<reference evidence="2 3" key="1">
    <citation type="journal article" date="2023" name="Plants (Basel)">
        <title>Bridging the Gap: Combining Genomics and Transcriptomics Approaches to Understand Stylosanthes scabra, an Orphan Legume from the Brazilian Caatinga.</title>
        <authorList>
            <person name="Ferreira-Neto J.R.C."/>
            <person name="da Silva M.D."/>
            <person name="Binneck E."/>
            <person name="de Melo N.F."/>
            <person name="da Silva R.H."/>
            <person name="de Melo A.L.T.M."/>
            <person name="Pandolfi V."/>
            <person name="Bustamante F.O."/>
            <person name="Brasileiro-Vidal A.C."/>
            <person name="Benko-Iseppon A.M."/>
        </authorList>
    </citation>
    <scope>NUCLEOTIDE SEQUENCE [LARGE SCALE GENOMIC DNA]</scope>
    <source>
        <tissue evidence="2">Leaves</tissue>
    </source>
</reference>